<dbReference type="InterPro" id="IPR052534">
    <property type="entry name" value="Extracell_DNA_Util/SecSys_Comp"/>
</dbReference>
<keyword evidence="1" id="KW-0175">Coiled coil</keyword>
<evidence type="ECO:0000313" key="3">
    <source>
        <dbReference type="EMBL" id="CDX21249.1"/>
    </source>
</evidence>
<feature type="transmembrane region" description="Helical" evidence="2">
    <location>
        <begin position="198"/>
        <end position="217"/>
    </location>
</feature>
<feature type="coiled-coil region" evidence="1">
    <location>
        <begin position="239"/>
        <end position="266"/>
    </location>
</feature>
<organism evidence="3 4">
    <name type="scientific">Mesorhizobium plurifarium</name>
    <dbReference type="NCBI Taxonomy" id="69974"/>
    <lineage>
        <taxon>Bacteria</taxon>
        <taxon>Pseudomonadati</taxon>
        <taxon>Pseudomonadota</taxon>
        <taxon>Alphaproteobacteria</taxon>
        <taxon>Hyphomicrobiales</taxon>
        <taxon>Phyllobacteriaceae</taxon>
        <taxon>Mesorhizobium</taxon>
    </lineage>
</organism>
<dbReference type="Proteomes" id="UP000045285">
    <property type="component" value="Unassembled WGS sequence"/>
</dbReference>
<evidence type="ECO:0000256" key="1">
    <source>
        <dbReference type="SAM" id="Coils"/>
    </source>
</evidence>
<gene>
    <name evidence="3" type="ORF">MPL3356_350017</name>
</gene>
<dbReference type="PANTHER" id="PTHR40278:SF1">
    <property type="entry name" value="DNA UTILIZATION PROTEIN HOFN"/>
    <property type="match status" value="1"/>
</dbReference>
<accession>A0A090FQN7</accession>
<keyword evidence="2" id="KW-0812">Transmembrane</keyword>
<dbReference type="Pfam" id="PF05137">
    <property type="entry name" value="PilN"/>
    <property type="match status" value="1"/>
</dbReference>
<keyword evidence="4" id="KW-1185">Reference proteome</keyword>
<dbReference type="EMBL" id="CCMZ01000029">
    <property type="protein sequence ID" value="CDX21249.1"/>
    <property type="molecule type" value="Genomic_DNA"/>
</dbReference>
<dbReference type="AlphaFoldDB" id="A0A090FQN7"/>
<evidence type="ECO:0000313" key="4">
    <source>
        <dbReference type="Proteomes" id="UP000045285"/>
    </source>
</evidence>
<name>A0A090FQN7_MESPL</name>
<protein>
    <recommendedName>
        <fullName evidence="5">Fimbrial assembly family protein</fullName>
    </recommendedName>
</protein>
<proteinExistence type="predicted"/>
<evidence type="ECO:0008006" key="5">
    <source>
        <dbReference type="Google" id="ProtNLM"/>
    </source>
</evidence>
<keyword evidence="2" id="KW-1133">Transmembrane helix</keyword>
<dbReference type="PANTHER" id="PTHR40278">
    <property type="entry name" value="DNA UTILIZATION PROTEIN HOFN"/>
    <property type="match status" value="1"/>
</dbReference>
<evidence type="ECO:0000256" key="2">
    <source>
        <dbReference type="SAM" id="Phobius"/>
    </source>
</evidence>
<keyword evidence="2" id="KW-0472">Membrane</keyword>
<sequence length="347" mass="37772">MATYKAQVLDGFDWWQDELRAACASLARKARHPRRSDFTITIADDGIRVHAAGGPEFQSAPLPLDATPDEIATLLRAGRRYPSVAIRIDSALLLKRQLGARRLPVRQARDMAELDLMASTPIDPSQVHIVFADRADGGSSYLVVKKKTLAPALEAIRAVGGTLASLTIADAEHTLRPDVLSLAAIWPARPRDRFARRAWIAAVALVLVGLAATYAHARWRSWQAASVLDDEIATAQVEARKARASLQKRQTELEQTEKLRAEKKNAVPVVRILAELTRLLPDSAWVSDLSSKGDQVTITGFAASAADLIQPIDASPLFSAPEFSSPVTRVPGQTGERFTITAKVEEP</sequence>
<reference evidence="4" key="1">
    <citation type="submission" date="2014-08" db="EMBL/GenBank/DDBJ databases">
        <authorList>
            <person name="Moulin L."/>
        </authorList>
    </citation>
    <scope>NUCLEOTIDE SEQUENCE [LARGE SCALE GENOMIC DNA]</scope>
</reference>
<dbReference type="InterPro" id="IPR007813">
    <property type="entry name" value="PilN"/>
</dbReference>